<keyword evidence="4" id="KW-0732">Signal</keyword>
<comment type="caution">
    <text evidence="5">The sequence shown here is derived from an EMBL/GenBank/DDBJ whole genome shotgun (WGS) entry which is preliminary data.</text>
</comment>
<dbReference type="InterPro" id="IPR031825">
    <property type="entry name" value="RXLR"/>
</dbReference>
<evidence type="ECO:0000313" key="5">
    <source>
        <dbReference type="EMBL" id="GMF13705.1"/>
    </source>
</evidence>
<dbReference type="AlphaFoldDB" id="A0A9W6TJ78"/>
<evidence type="ECO:0000256" key="3">
    <source>
        <dbReference type="ARBA" id="ARBA00022525"/>
    </source>
</evidence>
<evidence type="ECO:0000256" key="4">
    <source>
        <dbReference type="ARBA" id="ARBA00022729"/>
    </source>
</evidence>
<dbReference type="EMBL" id="BSXW01000168">
    <property type="protein sequence ID" value="GMF13705.1"/>
    <property type="molecule type" value="Genomic_DNA"/>
</dbReference>
<evidence type="ECO:0000313" key="6">
    <source>
        <dbReference type="Proteomes" id="UP001165083"/>
    </source>
</evidence>
<organism evidence="5 6">
    <name type="scientific">Phytophthora lilii</name>
    <dbReference type="NCBI Taxonomy" id="2077276"/>
    <lineage>
        <taxon>Eukaryota</taxon>
        <taxon>Sar</taxon>
        <taxon>Stramenopiles</taxon>
        <taxon>Oomycota</taxon>
        <taxon>Peronosporomycetes</taxon>
        <taxon>Peronosporales</taxon>
        <taxon>Peronosporaceae</taxon>
        <taxon>Phytophthora</taxon>
    </lineage>
</organism>
<keyword evidence="6" id="KW-1185">Reference proteome</keyword>
<gene>
    <name evidence="5" type="ORF">Plil01_000415300</name>
</gene>
<accession>A0A9W6TJ78</accession>
<evidence type="ECO:0000256" key="1">
    <source>
        <dbReference type="ARBA" id="ARBA00004613"/>
    </source>
</evidence>
<evidence type="ECO:0000256" key="2">
    <source>
        <dbReference type="ARBA" id="ARBA00010400"/>
    </source>
</evidence>
<protein>
    <submittedName>
        <fullName evidence="5">Unnamed protein product</fullName>
    </submittedName>
</protein>
<keyword evidence="3" id="KW-0964">Secreted</keyword>
<comment type="similarity">
    <text evidence="2">Belongs to the RxLR effector family.</text>
</comment>
<proteinExistence type="inferred from homology"/>
<dbReference type="Pfam" id="PF16810">
    <property type="entry name" value="RXLR"/>
    <property type="match status" value="1"/>
</dbReference>
<comment type="subcellular location">
    <subcellularLocation>
        <location evidence="1">Secreted</location>
    </subcellularLocation>
</comment>
<dbReference type="Proteomes" id="UP001165083">
    <property type="component" value="Unassembled WGS sequence"/>
</dbReference>
<reference evidence="5" key="1">
    <citation type="submission" date="2023-04" db="EMBL/GenBank/DDBJ databases">
        <title>Phytophthora lilii NBRC 32176.</title>
        <authorList>
            <person name="Ichikawa N."/>
            <person name="Sato H."/>
            <person name="Tonouchi N."/>
        </authorList>
    </citation>
    <scope>NUCLEOTIDE SEQUENCE</scope>
    <source>
        <strain evidence="5">NBRC 32176</strain>
    </source>
</reference>
<dbReference type="OrthoDB" id="126711at2759"/>
<sequence>MYAHRSHHQQQLAGRANLPVLAQRVPSTSSKIMRWYRVLLVVASTLLAGSDAATKSVQAKMSALDSTASVSAAVVAKDTIRQRFLRMDTSTPDAAKTSSYSFRDIDAERDDATGDSAFIGSEDRAGGGAMESLKFLKFKALSRLMSKASKKFSDKISPALPMKTKLRVWSDNEKPLSFVKKELGMNHLPTAELMSAQNYKYYDDFVTSQLPIWAKKELTPDDVMELLELKQLSGTTLTSNPNFKYYDEYVGAQVLVWGKKDLSVRDVLARLGLSRLTGAARTEAVNYKYFNAFVVNQLHLWLQKDLPVDDVMMRLNLDKLSGDDLLAHPNYPYYKSFVINKLKSWATEGASPHTVAERLGLEQLQGQTLERHPNYYFLMKYEKNRSKYQLDGWLKQQLTTYDIWVMLDMERMRSTLRRNSWVYEVYKNYVNTIDNHIISLKEDGFPYPDLTSKNPSITELYEKTLIWTSAKRPEWYVKFSLGLEGLDETALKQAPNYKFFEHYQKGIKHIQ</sequence>
<name>A0A9W6TJ78_9STRA</name>